<dbReference type="HOGENOM" id="CLU_2185026_0_0_1"/>
<dbReference type="Proteomes" id="UP000054217">
    <property type="component" value="Unassembled WGS sequence"/>
</dbReference>
<evidence type="ECO:0000313" key="2">
    <source>
        <dbReference type="EMBL" id="KIO15142.1"/>
    </source>
</evidence>
<evidence type="ECO:0000256" key="1">
    <source>
        <dbReference type="SAM" id="MobiDB-lite"/>
    </source>
</evidence>
<gene>
    <name evidence="2" type="ORF">M404DRAFT_991846</name>
</gene>
<reference evidence="3" key="2">
    <citation type="submission" date="2015-01" db="EMBL/GenBank/DDBJ databases">
        <title>Evolutionary Origins and Diversification of the Mycorrhizal Mutualists.</title>
        <authorList>
            <consortium name="DOE Joint Genome Institute"/>
            <consortium name="Mycorrhizal Genomics Consortium"/>
            <person name="Kohler A."/>
            <person name="Kuo A."/>
            <person name="Nagy L.G."/>
            <person name="Floudas D."/>
            <person name="Copeland A."/>
            <person name="Barry K.W."/>
            <person name="Cichocki N."/>
            <person name="Veneault-Fourrey C."/>
            <person name="LaButti K."/>
            <person name="Lindquist E.A."/>
            <person name="Lipzen A."/>
            <person name="Lundell T."/>
            <person name="Morin E."/>
            <person name="Murat C."/>
            <person name="Riley R."/>
            <person name="Ohm R."/>
            <person name="Sun H."/>
            <person name="Tunlid A."/>
            <person name="Henrissat B."/>
            <person name="Grigoriev I.V."/>
            <person name="Hibbett D.S."/>
            <person name="Martin F."/>
        </authorList>
    </citation>
    <scope>NUCLEOTIDE SEQUENCE [LARGE SCALE GENOMIC DNA]</scope>
    <source>
        <strain evidence="3">Marx 270</strain>
    </source>
</reference>
<keyword evidence="3" id="KW-1185">Reference proteome</keyword>
<dbReference type="AlphaFoldDB" id="A0A0C3L021"/>
<evidence type="ECO:0000313" key="3">
    <source>
        <dbReference type="Proteomes" id="UP000054217"/>
    </source>
</evidence>
<proteinExistence type="predicted"/>
<dbReference type="EMBL" id="KN831944">
    <property type="protein sequence ID" value="KIO15142.1"/>
    <property type="molecule type" value="Genomic_DNA"/>
</dbReference>
<reference evidence="2 3" key="1">
    <citation type="submission" date="2014-04" db="EMBL/GenBank/DDBJ databases">
        <authorList>
            <consortium name="DOE Joint Genome Institute"/>
            <person name="Kuo A."/>
            <person name="Kohler A."/>
            <person name="Costa M.D."/>
            <person name="Nagy L.G."/>
            <person name="Floudas D."/>
            <person name="Copeland A."/>
            <person name="Barry K.W."/>
            <person name="Cichocki N."/>
            <person name="Veneault-Fourrey C."/>
            <person name="LaButti K."/>
            <person name="Lindquist E.A."/>
            <person name="Lipzen A."/>
            <person name="Lundell T."/>
            <person name="Morin E."/>
            <person name="Murat C."/>
            <person name="Sun H."/>
            <person name="Tunlid A."/>
            <person name="Henrissat B."/>
            <person name="Grigoriev I.V."/>
            <person name="Hibbett D.S."/>
            <person name="Martin F."/>
            <person name="Nordberg H.P."/>
            <person name="Cantor M.N."/>
            <person name="Hua S.X."/>
        </authorList>
    </citation>
    <scope>NUCLEOTIDE SEQUENCE [LARGE SCALE GENOMIC DNA]</scope>
    <source>
        <strain evidence="2 3">Marx 270</strain>
    </source>
</reference>
<sequence>MVYQGLPSTLVHQSLFRDKMRVALRPIEVACPLGCDVTISSVSKFGHPHSPKITHSPIPLGDHSLSILNPTGHLPLARPQSAPVQTSSEPLRGEIRRWRKESRRVCALQ</sequence>
<name>A0A0C3L021_PISTI</name>
<organism evidence="2 3">
    <name type="scientific">Pisolithus tinctorius Marx 270</name>
    <dbReference type="NCBI Taxonomy" id="870435"/>
    <lineage>
        <taxon>Eukaryota</taxon>
        <taxon>Fungi</taxon>
        <taxon>Dikarya</taxon>
        <taxon>Basidiomycota</taxon>
        <taxon>Agaricomycotina</taxon>
        <taxon>Agaricomycetes</taxon>
        <taxon>Agaricomycetidae</taxon>
        <taxon>Boletales</taxon>
        <taxon>Sclerodermatineae</taxon>
        <taxon>Pisolithaceae</taxon>
        <taxon>Pisolithus</taxon>
    </lineage>
</organism>
<feature type="region of interest" description="Disordered" evidence="1">
    <location>
        <begin position="76"/>
        <end position="95"/>
    </location>
</feature>
<accession>A0A0C3L021</accession>
<protein>
    <submittedName>
        <fullName evidence="2">Uncharacterized protein</fullName>
    </submittedName>
</protein>
<dbReference type="InParanoid" id="A0A0C3L021"/>